<dbReference type="HOGENOM" id="CLU_2941241_0_0_1"/>
<keyword evidence="2" id="KW-1185">Reference proteome</keyword>
<organism evidence="1 2">
    <name type="scientific">Amanita muscaria (strain Koide BX008)</name>
    <dbReference type="NCBI Taxonomy" id="946122"/>
    <lineage>
        <taxon>Eukaryota</taxon>
        <taxon>Fungi</taxon>
        <taxon>Dikarya</taxon>
        <taxon>Basidiomycota</taxon>
        <taxon>Agaricomycotina</taxon>
        <taxon>Agaricomycetes</taxon>
        <taxon>Agaricomycetidae</taxon>
        <taxon>Agaricales</taxon>
        <taxon>Pluteineae</taxon>
        <taxon>Amanitaceae</taxon>
        <taxon>Amanita</taxon>
    </lineage>
</organism>
<dbReference type="AlphaFoldDB" id="A0A0C2SPL6"/>
<name>A0A0C2SPL6_AMAMK</name>
<protein>
    <submittedName>
        <fullName evidence="1">Uncharacterized protein</fullName>
    </submittedName>
</protein>
<sequence>MPPLLLSASTPHRHVTLPKERATVWVTVTETGSAALKALNTCTDSVHDSVLLFHQHSHHY</sequence>
<dbReference type="Proteomes" id="UP000054549">
    <property type="component" value="Unassembled WGS sequence"/>
</dbReference>
<proteinExistence type="predicted"/>
<evidence type="ECO:0000313" key="2">
    <source>
        <dbReference type="Proteomes" id="UP000054549"/>
    </source>
</evidence>
<evidence type="ECO:0000313" key="1">
    <source>
        <dbReference type="EMBL" id="KIL55939.1"/>
    </source>
</evidence>
<dbReference type="InParanoid" id="A0A0C2SPL6"/>
<reference evidence="1 2" key="1">
    <citation type="submission" date="2014-04" db="EMBL/GenBank/DDBJ databases">
        <title>Evolutionary Origins and Diversification of the Mycorrhizal Mutualists.</title>
        <authorList>
            <consortium name="DOE Joint Genome Institute"/>
            <consortium name="Mycorrhizal Genomics Consortium"/>
            <person name="Kohler A."/>
            <person name="Kuo A."/>
            <person name="Nagy L.G."/>
            <person name="Floudas D."/>
            <person name="Copeland A."/>
            <person name="Barry K.W."/>
            <person name="Cichocki N."/>
            <person name="Veneault-Fourrey C."/>
            <person name="LaButti K."/>
            <person name="Lindquist E.A."/>
            <person name="Lipzen A."/>
            <person name="Lundell T."/>
            <person name="Morin E."/>
            <person name="Murat C."/>
            <person name="Riley R."/>
            <person name="Ohm R."/>
            <person name="Sun H."/>
            <person name="Tunlid A."/>
            <person name="Henrissat B."/>
            <person name="Grigoriev I.V."/>
            <person name="Hibbett D.S."/>
            <person name="Martin F."/>
        </authorList>
    </citation>
    <scope>NUCLEOTIDE SEQUENCE [LARGE SCALE GENOMIC DNA]</scope>
    <source>
        <strain evidence="1 2">Koide BX008</strain>
    </source>
</reference>
<dbReference type="EMBL" id="KN818459">
    <property type="protein sequence ID" value="KIL55939.1"/>
    <property type="molecule type" value="Genomic_DNA"/>
</dbReference>
<accession>A0A0C2SPL6</accession>
<gene>
    <name evidence="1" type="ORF">M378DRAFT_173143</name>
</gene>